<dbReference type="Proteomes" id="UP001230908">
    <property type="component" value="Unassembled WGS sequence"/>
</dbReference>
<dbReference type="PROSITE" id="PS50043">
    <property type="entry name" value="HTH_LUXR_2"/>
    <property type="match status" value="1"/>
</dbReference>
<feature type="domain" description="HTH luxR-type" evidence="5">
    <location>
        <begin position="83"/>
        <end position="148"/>
    </location>
</feature>
<dbReference type="RefSeq" id="WP_308712934.1">
    <property type="nucleotide sequence ID" value="NZ_JAVHUY010000011.1"/>
</dbReference>
<accession>A0ABU0ZFA6</accession>
<keyword evidence="3" id="KW-0804">Transcription</keyword>
<dbReference type="InterPro" id="IPR036388">
    <property type="entry name" value="WH-like_DNA-bd_sf"/>
</dbReference>
<sequence>MSPVGEGVSPFPAGRSGRTRLSVRGLTELLVELVGADGRDVIVLAIVPQEQQPAEPEGGDRPEAGNHVHRPVGLSTATERQPADTEWASLTDRERAVACLAGQALTNQQIARRLKISPHTVNFHLRRIFQKLGIDSRVSLAQIVHARRSNMDHGSRAGQPPEDSGPPEPAGGGVRR</sequence>
<evidence type="ECO:0000256" key="3">
    <source>
        <dbReference type="ARBA" id="ARBA00023163"/>
    </source>
</evidence>
<dbReference type="SUPFAM" id="SSF46894">
    <property type="entry name" value="C-terminal effector domain of the bipartite response regulators"/>
    <property type="match status" value="1"/>
</dbReference>
<keyword evidence="2" id="KW-0238">DNA-binding</keyword>
<keyword evidence="7" id="KW-1185">Reference proteome</keyword>
<dbReference type="PRINTS" id="PR00038">
    <property type="entry name" value="HTHLUXR"/>
</dbReference>
<comment type="caution">
    <text evidence="6">The sequence shown here is derived from an EMBL/GenBank/DDBJ whole genome shotgun (WGS) entry which is preliminary data.</text>
</comment>
<evidence type="ECO:0000313" key="7">
    <source>
        <dbReference type="Proteomes" id="UP001230908"/>
    </source>
</evidence>
<proteinExistence type="predicted"/>
<evidence type="ECO:0000256" key="1">
    <source>
        <dbReference type="ARBA" id="ARBA00023015"/>
    </source>
</evidence>
<dbReference type="SMART" id="SM00421">
    <property type="entry name" value="HTH_LUXR"/>
    <property type="match status" value="1"/>
</dbReference>
<feature type="region of interest" description="Disordered" evidence="4">
    <location>
        <begin position="50"/>
        <end position="84"/>
    </location>
</feature>
<feature type="region of interest" description="Disordered" evidence="4">
    <location>
        <begin position="149"/>
        <end position="176"/>
    </location>
</feature>
<evidence type="ECO:0000259" key="5">
    <source>
        <dbReference type="PROSITE" id="PS50043"/>
    </source>
</evidence>
<dbReference type="Gene3D" id="1.10.10.10">
    <property type="entry name" value="Winged helix-like DNA-binding domain superfamily/Winged helix DNA-binding domain"/>
    <property type="match status" value="1"/>
</dbReference>
<evidence type="ECO:0000256" key="4">
    <source>
        <dbReference type="SAM" id="MobiDB-lite"/>
    </source>
</evidence>
<evidence type="ECO:0000256" key="2">
    <source>
        <dbReference type="ARBA" id="ARBA00023125"/>
    </source>
</evidence>
<dbReference type="InterPro" id="IPR000792">
    <property type="entry name" value="Tscrpt_reg_LuxR_C"/>
</dbReference>
<organism evidence="6 7">
    <name type="scientific">Phytohabitans maris</name>
    <dbReference type="NCBI Taxonomy" id="3071409"/>
    <lineage>
        <taxon>Bacteria</taxon>
        <taxon>Bacillati</taxon>
        <taxon>Actinomycetota</taxon>
        <taxon>Actinomycetes</taxon>
        <taxon>Micromonosporales</taxon>
        <taxon>Micromonosporaceae</taxon>
    </lineage>
</organism>
<dbReference type="InterPro" id="IPR016032">
    <property type="entry name" value="Sig_transdc_resp-reg_C-effctor"/>
</dbReference>
<dbReference type="CDD" id="cd06170">
    <property type="entry name" value="LuxR_C_like"/>
    <property type="match status" value="1"/>
</dbReference>
<reference evidence="6 7" key="1">
    <citation type="submission" date="2023-08" db="EMBL/GenBank/DDBJ databases">
        <title>Phytohabitans sansha sp. nov., isolated from marine sediment.</title>
        <authorList>
            <person name="Zhao Y."/>
            <person name="Yi K."/>
        </authorList>
    </citation>
    <scope>NUCLEOTIDE SEQUENCE [LARGE SCALE GENOMIC DNA]</scope>
    <source>
        <strain evidence="6 7">ZYX-F-186</strain>
    </source>
</reference>
<dbReference type="Pfam" id="PF00196">
    <property type="entry name" value="GerE"/>
    <property type="match status" value="1"/>
</dbReference>
<protein>
    <submittedName>
        <fullName evidence="6">Helix-turn-helix transcriptional regulator</fullName>
    </submittedName>
</protein>
<keyword evidence="1" id="KW-0805">Transcription regulation</keyword>
<dbReference type="PANTHER" id="PTHR44688:SF16">
    <property type="entry name" value="DNA-BINDING TRANSCRIPTIONAL ACTIVATOR DEVR_DOSR"/>
    <property type="match status" value="1"/>
</dbReference>
<dbReference type="PANTHER" id="PTHR44688">
    <property type="entry name" value="DNA-BINDING TRANSCRIPTIONAL ACTIVATOR DEVR_DOSR"/>
    <property type="match status" value="1"/>
</dbReference>
<dbReference type="EMBL" id="JAVHUY010000011">
    <property type="protein sequence ID" value="MDQ7905663.1"/>
    <property type="molecule type" value="Genomic_DNA"/>
</dbReference>
<name>A0ABU0ZFA6_9ACTN</name>
<gene>
    <name evidence="6" type="ORF">RB614_14185</name>
</gene>
<evidence type="ECO:0000313" key="6">
    <source>
        <dbReference type="EMBL" id="MDQ7905663.1"/>
    </source>
</evidence>